<accession>A0A3P3YGK4</accession>
<feature type="region of interest" description="Disordered" evidence="3">
    <location>
        <begin position="136"/>
        <end position="182"/>
    </location>
</feature>
<dbReference type="InterPro" id="IPR035979">
    <property type="entry name" value="RBD_domain_sf"/>
</dbReference>
<keyword evidence="1 2" id="KW-0694">RNA-binding</keyword>
<keyword evidence="5" id="KW-0496">Mitochondrion</keyword>
<dbReference type="SMART" id="SM00360">
    <property type="entry name" value="RRM"/>
    <property type="match status" value="1"/>
</dbReference>
<dbReference type="Pfam" id="PF00076">
    <property type="entry name" value="RRM_1"/>
    <property type="match status" value="1"/>
</dbReference>
<proteinExistence type="predicted"/>
<name>A0A3P3YGK4_PLABS</name>
<dbReference type="PROSITE" id="PS50102">
    <property type="entry name" value="RRM"/>
    <property type="match status" value="1"/>
</dbReference>
<dbReference type="GO" id="GO:0019843">
    <property type="term" value="F:rRNA binding"/>
    <property type="evidence" value="ECO:0007669"/>
    <property type="project" value="TreeGrafter"/>
</dbReference>
<dbReference type="InterPro" id="IPR012677">
    <property type="entry name" value="Nucleotide-bd_a/b_plait_sf"/>
</dbReference>
<dbReference type="PANTHER" id="PTHR23236:SF51">
    <property type="entry name" value="NUCLEOLAR PROTEIN 6"/>
    <property type="match status" value="1"/>
</dbReference>
<dbReference type="GO" id="GO:0042274">
    <property type="term" value="P:ribosomal small subunit biogenesis"/>
    <property type="evidence" value="ECO:0007669"/>
    <property type="project" value="TreeGrafter"/>
</dbReference>
<dbReference type="EMBL" id="OVEO01000011">
    <property type="protein sequence ID" value="SPQ99285.1"/>
    <property type="molecule type" value="Genomic_DNA"/>
</dbReference>
<dbReference type="AlphaFoldDB" id="A0A3P3YGK4"/>
<gene>
    <name evidence="5" type="ORF">PLBR_LOCUS6500</name>
</gene>
<organism evidence="5 6">
    <name type="scientific">Plasmodiophora brassicae</name>
    <name type="common">Clubroot disease agent</name>
    <dbReference type="NCBI Taxonomy" id="37360"/>
    <lineage>
        <taxon>Eukaryota</taxon>
        <taxon>Sar</taxon>
        <taxon>Rhizaria</taxon>
        <taxon>Endomyxa</taxon>
        <taxon>Phytomyxea</taxon>
        <taxon>Plasmodiophorida</taxon>
        <taxon>Plasmodiophoridae</taxon>
        <taxon>Plasmodiophora</taxon>
    </lineage>
</organism>
<feature type="compositionally biased region" description="Basic and acidic residues" evidence="3">
    <location>
        <begin position="153"/>
        <end position="170"/>
    </location>
</feature>
<evidence type="ECO:0000256" key="3">
    <source>
        <dbReference type="SAM" id="MobiDB-lite"/>
    </source>
</evidence>
<evidence type="ECO:0000256" key="1">
    <source>
        <dbReference type="ARBA" id="ARBA00022884"/>
    </source>
</evidence>
<feature type="compositionally biased region" description="Basic residues" evidence="3">
    <location>
        <begin position="173"/>
        <end position="182"/>
    </location>
</feature>
<feature type="compositionally biased region" description="Low complexity" evidence="3">
    <location>
        <begin position="9"/>
        <end position="18"/>
    </location>
</feature>
<geneLocation type="mitochondrion" evidence="5"/>
<sequence>MKVDREESSAAVSSSVVEKTIKKRKRDKKATKSVVIDVEDVAEEVDADASGNDAAKPSSRYIVFVGNLPYGMTEERLRAFLKMDDDLVEVRLPRNEKDRSRTKGYAFCELKTAAARQKCLLYHHTKFEGRRINVEATAGGGGNSAKRKAKIQKKNETVNKWRQRRMEKGASVKQKKGGSFKQ</sequence>
<dbReference type="PANTHER" id="PTHR23236">
    <property type="entry name" value="EUKARYOTIC TRANSLATION INITIATION FACTOR 4B/4H"/>
    <property type="match status" value="1"/>
</dbReference>
<reference evidence="5 6" key="1">
    <citation type="submission" date="2018-03" db="EMBL/GenBank/DDBJ databases">
        <authorList>
            <person name="Fogelqvist J."/>
        </authorList>
    </citation>
    <scope>NUCLEOTIDE SEQUENCE [LARGE SCALE GENOMIC DNA]</scope>
</reference>
<feature type="region of interest" description="Disordered" evidence="3">
    <location>
        <begin position="1"/>
        <end position="31"/>
    </location>
</feature>
<evidence type="ECO:0000259" key="4">
    <source>
        <dbReference type="PROSITE" id="PS50102"/>
    </source>
</evidence>
<dbReference type="SUPFAM" id="SSF54928">
    <property type="entry name" value="RNA-binding domain, RBD"/>
    <property type="match status" value="1"/>
</dbReference>
<dbReference type="Gene3D" id="3.30.70.330">
    <property type="match status" value="1"/>
</dbReference>
<evidence type="ECO:0000313" key="5">
    <source>
        <dbReference type="EMBL" id="SPQ99285.1"/>
    </source>
</evidence>
<dbReference type="Proteomes" id="UP000290189">
    <property type="component" value="Unassembled WGS sequence"/>
</dbReference>
<dbReference type="InterPro" id="IPR000504">
    <property type="entry name" value="RRM_dom"/>
</dbReference>
<dbReference type="InterPro" id="IPR034228">
    <property type="entry name" value="Nop6_RRM"/>
</dbReference>
<dbReference type="GO" id="GO:0005730">
    <property type="term" value="C:nucleolus"/>
    <property type="evidence" value="ECO:0007669"/>
    <property type="project" value="TreeGrafter"/>
</dbReference>
<evidence type="ECO:0000256" key="2">
    <source>
        <dbReference type="PROSITE-ProRule" id="PRU00176"/>
    </source>
</evidence>
<feature type="domain" description="RRM" evidence="4">
    <location>
        <begin position="61"/>
        <end position="139"/>
    </location>
</feature>
<feature type="compositionally biased region" description="Basic residues" evidence="3">
    <location>
        <begin position="21"/>
        <end position="31"/>
    </location>
</feature>
<protein>
    <recommendedName>
        <fullName evidence="4">RRM domain-containing protein</fullName>
    </recommendedName>
</protein>
<dbReference type="CDD" id="cd12400">
    <property type="entry name" value="RRM_Nop6"/>
    <property type="match status" value="1"/>
</dbReference>
<evidence type="ECO:0000313" key="6">
    <source>
        <dbReference type="Proteomes" id="UP000290189"/>
    </source>
</evidence>